<feature type="transmembrane region" description="Helical" evidence="2">
    <location>
        <begin position="190"/>
        <end position="211"/>
    </location>
</feature>
<evidence type="ECO:0000256" key="2">
    <source>
        <dbReference type="SAM" id="Phobius"/>
    </source>
</evidence>
<keyword evidence="2" id="KW-0472">Membrane</keyword>
<feature type="compositionally biased region" description="Low complexity" evidence="1">
    <location>
        <begin position="292"/>
        <end position="301"/>
    </location>
</feature>
<feature type="compositionally biased region" description="Basic and acidic residues" evidence="1">
    <location>
        <begin position="467"/>
        <end position="480"/>
    </location>
</feature>
<reference evidence="3" key="1">
    <citation type="submission" date="2021-07" db="EMBL/GenBank/DDBJ databases">
        <authorList>
            <person name="Catto M.A."/>
            <person name="Jacobson A."/>
            <person name="Kennedy G."/>
            <person name="Labadie P."/>
            <person name="Hunt B.G."/>
            <person name="Srinivasan R."/>
        </authorList>
    </citation>
    <scope>NUCLEOTIDE SEQUENCE</scope>
    <source>
        <strain evidence="3">PL_HMW_Pooled</strain>
        <tissue evidence="3">Head</tissue>
    </source>
</reference>
<feature type="compositionally biased region" description="Basic and acidic residues" evidence="1">
    <location>
        <begin position="418"/>
        <end position="449"/>
    </location>
</feature>
<feature type="region of interest" description="Disordered" evidence="1">
    <location>
        <begin position="89"/>
        <end position="178"/>
    </location>
</feature>
<name>A0AAE1GUT9_9NEOP</name>
<dbReference type="AlphaFoldDB" id="A0AAE1GUT9"/>
<dbReference type="EMBL" id="JAHWGI010000100">
    <property type="protein sequence ID" value="KAK3909377.1"/>
    <property type="molecule type" value="Genomic_DNA"/>
</dbReference>
<evidence type="ECO:0000313" key="3">
    <source>
        <dbReference type="EMBL" id="KAK3909377.1"/>
    </source>
</evidence>
<feature type="transmembrane region" description="Helical" evidence="2">
    <location>
        <begin position="231"/>
        <end position="248"/>
    </location>
</feature>
<gene>
    <name evidence="3" type="ORF">KUF71_019432</name>
</gene>
<keyword evidence="2" id="KW-1133">Transmembrane helix</keyword>
<comment type="caution">
    <text evidence="3">The sequence shown here is derived from an EMBL/GenBank/DDBJ whole genome shotgun (WGS) entry which is preliminary data.</text>
</comment>
<organism evidence="3 4">
    <name type="scientific">Frankliniella fusca</name>
    <dbReference type="NCBI Taxonomy" id="407009"/>
    <lineage>
        <taxon>Eukaryota</taxon>
        <taxon>Metazoa</taxon>
        <taxon>Ecdysozoa</taxon>
        <taxon>Arthropoda</taxon>
        <taxon>Hexapoda</taxon>
        <taxon>Insecta</taxon>
        <taxon>Pterygota</taxon>
        <taxon>Neoptera</taxon>
        <taxon>Paraneoptera</taxon>
        <taxon>Thysanoptera</taxon>
        <taxon>Terebrantia</taxon>
        <taxon>Thripoidea</taxon>
        <taxon>Thripidae</taxon>
        <taxon>Frankliniella</taxon>
    </lineage>
</organism>
<feature type="compositionally biased region" description="Basic and acidic residues" evidence="1">
    <location>
        <begin position="309"/>
        <end position="325"/>
    </location>
</feature>
<keyword evidence="4" id="KW-1185">Reference proteome</keyword>
<feature type="compositionally biased region" description="Basic residues" evidence="1">
    <location>
        <begin position="450"/>
        <end position="466"/>
    </location>
</feature>
<protein>
    <submittedName>
        <fullName evidence="3">Variant-silencing SET domain-containing protein</fullName>
    </submittedName>
</protein>
<feature type="compositionally biased region" description="Basic and acidic residues" evidence="1">
    <location>
        <begin position="131"/>
        <end position="143"/>
    </location>
</feature>
<feature type="region of interest" description="Disordered" evidence="1">
    <location>
        <begin position="288"/>
        <end position="347"/>
    </location>
</feature>
<feature type="compositionally biased region" description="Basic residues" evidence="1">
    <location>
        <begin position="489"/>
        <end position="501"/>
    </location>
</feature>
<accession>A0AAE1GUT9</accession>
<dbReference type="Proteomes" id="UP001219518">
    <property type="component" value="Unassembled WGS sequence"/>
</dbReference>
<evidence type="ECO:0000313" key="4">
    <source>
        <dbReference type="Proteomes" id="UP001219518"/>
    </source>
</evidence>
<reference evidence="3" key="2">
    <citation type="journal article" date="2023" name="BMC Genomics">
        <title>Pest status, molecular evolution, and epigenetic factors derived from the genome assembly of Frankliniella fusca, a thysanopteran phytovirus vector.</title>
        <authorList>
            <person name="Catto M.A."/>
            <person name="Labadie P.E."/>
            <person name="Jacobson A.L."/>
            <person name="Kennedy G.G."/>
            <person name="Srinivasan R."/>
            <person name="Hunt B.G."/>
        </authorList>
    </citation>
    <scope>NUCLEOTIDE SEQUENCE</scope>
    <source>
        <strain evidence="3">PL_HMW_Pooled</strain>
    </source>
</reference>
<feature type="compositionally biased region" description="Low complexity" evidence="1">
    <location>
        <begin position="388"/>
        <end position="402"/>
    </location>
</feature>
<feature type="compositionally biased region" description="Low complexity" evidence="1">
    <location>
        <begin position="147"/>
        <end position="158"/>
    </location>
</feature>
<keyword evidence="2" id="KW-0812">Transmembrane</keyword>
<proteinExistence type="predicted"/>
<feature type="region of interest" description="Disordered" evidence="1">
    <location>
        <begin position="369"/>
        <end position="501"/>
    </location>
</feature>
<sequence>MSLAKNYVGFETVSSNCLGFEKRGEEALKGAAELHYPAARFRRQPHFRRHYLLVRIWNGGALHCRPSPYIPWALSTVFPKRIRISDGGLVTPPSLGPRVASSSAPSTVKRRTTMHSMGLHSALAIKRQRKRRDEQRRARERRYSQQSNESGLGESNSSFVSPRSSMRGRRRHPSSNVPDAMVENKMMSSVGMLHIGVVFLVLGGFLLGSGLLPDDITSWSQFHTTLWWNELTIAGGCAILLGVLLIVLNRYVSRREEEDLTEYVQRQLTRSRSGHRLVRDVETGALTNKHSAAGAAARAARTPSDPDVFAEHAERRSDRESRDSAVDASLSPLQSPTMRSPPPAAHHHLHCDLEQILEEDGLSERMMDHGGVGPGGDLMAPSPASAFSPVGISPGSGPVSPSELLHHHGGGGYLGGGAHHDRHDSGHGAHHDRHDSGHGAHHDRHDSGHGAHHGRHDSGHGAHHGRHDSGHGEHGHHDGGGAHQPHMPYGHHHHGHHVVAI</sequence>
<evidence type="ECO:0000256" key="1">
    <source>
        <dbReference type="SAM" id="MobiDB-lite"/>
    </source>
</evidence>